<reference evidence="1" key="1">
    <citation type="journal article" date="2021" name="Proc. Natl. Acad. Sci. U.S.A.">
        <title>A Catalog of Tens of Thousands of Viruses from Human Metagenomes Reveals Hidden Associations with Chronic Diseases.</title>
        <authorList>
            <person name="Tisza M.J."/>
            <person name="Buck C.B."/>
        </authorList>
    </citation>
    <scope>NUCLEOTIDE SEQUENCE</scope>
    <source>
        <strain evidence="1">Ctwwu11</strain>
    </source>
</reference>
<sequence length="229" mass="27458">MASGGARQGAGRKKLDEDKKKINKTFRIDPQLFKEIETKYPNEKLTNIIENALIEYLKKHQEEEMNNKILVRRKKENGDAGKLDRYIVTQLTIDTFIKMLDTLQKIYFVQRHKIENYFNNDDTTKDIFTSEEWENIKKVCKEDNGLLNGNIYLEKLDLIDLVDGICSFFLCKDWIQSENFKKSEMKYIYREWHEEFKKTFTEEELEELERVVKFICDEDNYNQDFTISK</sequence>
<name>A0A8S5L6E9_9CAUD</name>
<dbReference type="EMBL" id="BK014642">
    <property type="protein sequence ID" value="DAD65364.1"/>
    <property type="molecule type" value="Genomic_DNA"/>
</dbReference>
<evidence type="ECO:0000313" key="1">
    <source>
        <dbReference type="EMBL" id="DAD65364.1"/>
    </source>
</evidence>
<proteinExistence type="predicted"/>
<organism evidence="1">
    <name type="scientific">Myoviridae sp. ctwwu11</name>
    <dbReference type="NCBI Taxonomy" id="2823553"/>
    <lineage>
        <taxon>Viruses</taxon>
        <taxon>Duplodnaviria</taxon>
        <taxon>Heunggongvirae</taxon>
        <taxon>Uroviricota</taxon>
        <taxon>Caudoviricetes</taxon>
    </lineage>
</organism>
<protein>
    <submittedName>
        <fullName evidence="1">Antitoxin</fullName>
    </submittedName>
</protein>
<accession>A0A8S5L6E9</accession>